<gene>
    <name evidence="7" type="ORF">HK105_205501</name>
</gene>
<evidence type="ECO:0000256" key="1">
    <source>
        <dbReference type="ARBA" id="ARBA00004496"/>
    </source>
</evidence>
<dbReference type="PRINTS" id="PR00320">
    <property type="entry name" value="GPROTEINBRPT"/>
</dbReference>
<feature type="repeat" description="WD" evidence="6">
    <location>
        <begin position="271"/>
        <end position="308"/>
    </location>
</feature>
<sequence length="308" mass="33820">MPQPPTLPVAQTRALEGHTGAVHVAAFSRDGMYCLTGSADRSVRLWSLSTGRCIKTYSTHGKDVLGVALPPAQQDNNRFASCGMDRTVILWDVSTGRPLRRWTEHTQRTNAVAFNSDASVIASASYDTSVRLWDCRAQNVWRPIQVLDDARDSVEAVQILGHEILTASVDGHVRVYDLRVGKITTDQVGHPVTSARMSNDGNCVLAASLDSTIRLFDRETGELLCDYKGHKNTEYRLISTLSYNDAHVICGSEDGYIHMWDLVEGTIAHSLRAHAKAVSCVAYHPKAHAMVSTSLDGTVKVWESNDAE</sequence>
<dbReference type="PROSITE" id="PS00678">
    <property type="entry name" value="WD_REPEATS_1"/>
    <property type="match status" value="1"/>
</dbReference>
<evidence type="ECO:0000256" key="5">
    <source>
        <dbReference type="ARBA" id="ARBA00038145"/>
    </source>
</evidence>
<dbReference type="PANTHER" id="PTHR22842">
    <property type="entry name" value="WD40 REPEAT PROTEIN"/>
    <property type="match status" value="1"/>
</dbReference>
<dbReference type="PROSITE" id="PS50294">
    <property type="entry name" value="WD_REPEATS_REGION"/>
    <property type="match status" value="3"/>
</dbReference>
<dbReference type="Pfam" id="PF00400">
    <property type="entry name" value="WD40"/>
    <property type="match status" value="6"/>
</dbReference>
<dbReference type="EMBL" id="JADGIZ020000028">
    <property type="protein sequence ID" value="KAL2914958.1"/>
    <property type="molecule type" value="Genomic_DNA"/>
</dbReference>
<accession>A0ABR4N5X8</accession>
<dbReference type="InterPro" id="IPR020472">
    <property type="entry name" value="WD40_PAC1"/>
</dbReference>
<name>A0ABR4N5X8_9FUNG</name>
<keyword evidence="3 6" id="KW-0853">WD repeat</keyword>
<evidence type="ECO:0000256" key="6">
    <source>
        <dbReference type="PROSITE-ProRule" id="PRU00221"/>
    </source>
</evidence>
<protein>
    <submittedName>
        <fullName evidence="7">Uncharacterized protein</fullName>
    </submittedName>
</protein>
<feature type="repeat" description="WD" evidence="6">
    <location>
        <begin position="15"/>
        <end position="56"/>
    </location>
</feature>
<feature type="repeat" description="WD" evidence="6">
    <location>
        <begin position="102"/>
        <end position="134"/>
    </location>
</feature>
<proteinExistence type="inferred from homology"/>
<dbReference type="InterPro" id="IPR001680">
    <property type="entry name" value="WD40_rpt"/>
</dbReference>
<comment type="caution">
    <text evidence="7">The sequence shown here is derived from an EMBL/GenBank/DDBJ whole genome shotgun (WGS) entry which is preliminary data.</text>
</comment>
<evidence type="ECO:0000313" key="7">
    <source>
        <dbReference type="EMBL" id="KAL2914958.1"/>
    </source>
</evidence>
<dbReference type="InterPro" id="IPR036322">
    <property type="entry name" value="WD40_repeat_dom_sf"/>
</dbReference>
<dbReference type="InterPro" id="IPR019775">
    <property type="entry name" value="WD40_repeat_CS"/>
</dbReference>
<comment type="subcellular location">
    <subcellularLocation>
        <location evidence="1">Cytoplasm</location>
    </subcellularLocation>
</comment>
<dbReference type="SUPFAM" id="SSF50978">
    <property type="entry name" value="WD40 repeat-like"/>
    <property type="match status" value="1"/>
</dbReference>
<dbReference type="PROSITE" id="PS50082">
    <property type="entry name" value="WD_REPEATS_2"/>
    <property type="match status" value="4"/>
</dbReference>
<dbReference type="PANTHER" id="PTHR22842:SF3">
    <property type="entry name" value="WD REPEAT DOMAIN-CONTAINING PROTEIN 83"/>
    <property type="match status" value="1"/>
</dbReference>
<feature type="repeat" description="WD" evidence="6">
    <location>
        <begin position="57"/>
        <end position="101"/>
    </location>
</feature>
<dbReference type="CDD" id="cd00200">
    <property type="entry name" value="WD40"/>
    <property type="match status" value="1"/>
</dbReference>
<keyword evidence="2" id="KW-0963">Cytoplasm</keyword>
<keyword evidence="8" id="KW-1185">Reference proteome</keyword>
<keyword evidence="4" id="KW-0677">Repeat</keyword>
<dbReference type="InterPro" id="IPR051980">
    <property type="entry name" value="WD_repeat_MORG1"/>
</dbReference>
<dbReference type="Proteomes" id="UP001527925">
    <property type="component" value="Unassembled WGS sequence"/>
</dbReference>
<evidence type="ECO:0000256" key="3">
    <source>
        <dbReference type="ARBA" id="ARBA00022574"/>
    </source>
</evidence>
<dbReference type="Gene3D" id="2.130.10.10">
    <property type="entry name" value="YVTN repeat-like/Quinoprotein amine dehydrogenase"/>
    <property type="match status" value="1"/>
</dbReference>
<evidence type="ECO:0000256" key="2">
    <source>
        <dbReference type="ARBA" id="ARBA00022490"/>
    </source>
</evidence>
<organism evidence="7 8">
    <name type="scientific">Polyrhizophydium stewartii</name>
    <dbReference type="NCBI Taxonomy" id="2732419"/>
    <lineage>
        <taxon>Eukaryota</taxon>
        <taxon>Fungi</taxon>
        <taxon>Fungi incertae sedis</taxon>
        <taxon>Chytridiomycota</taxon>
        <taxon>Chytridiomycota incertae sedis</taxon>
        <taxon>Chytridiomycetes</taxon>
        <taxon>Rhizophydiales</taxon>
        <taxon>Rhizophydiales incertae sedis</taxon>
        <taxon>Polyrhizophydium</taxon>
    </lineage>
</organism>
<evidence type="ECO:0000256" key="4">
    <source>
        <dbReference type="ARBA" id="ARBA00022737"/>
    </source>
</evidence>
<evidence type="ECO:0000313" key="8">
    <source>
        <dbReference type="Proteomes" id="UP001527925"/>
    </source>
</evidence>
<comment type="similarity">
    <text evidence="5">Belongs to the WD repeat MORG1 family.</text>
</comment>
<dbReference type="SMART" id="SM00320">
    <property type="entry name" value="WD40"/>
    <property type="match status" value="7"/>
</dbReference>
<dbReference type="InterPro" id="IPR015943">
    <property type="entry name" value="WD40/YVTN_repeat-like_dom_sf"/>
</dbReference>
<reference evidence="7 8" key="1">
    <citation type="submission" date="2023-09" db="EMBL/GenBank/DDBJ databases">
        <title>Pangenome analysis of Batrachochytrium dendrobatidis and related Chytrids.</title>
        <authorList>
            <person name="Yacoub M.N."/>
            <person name="Stajich J.E."/>
            <person name="James T.Y."/>
        </authorList>
    </citation>
    <scope>NUCLEOTIDE SEQUENCE [LARGE SCALE GENOMIC DNA]</scope>
    <source>
        <strain evidence="7 8">JEL0888</strain>
    </source>
</reference>